<accession>A0A6G7Y8Q7</accession>
<feature type="transmembrane region" description="Helical" evidence="2">
    <location>
        <begin position="33"/>
        <end position="56"/>
    </location>
</feature>
<keyword evidence="2" id="KW-0812">Transmembrane</keyword>
<evidence type="ECO:0000313" key="3">
    <source>
        <dbReference type="EMBL" id="QIK73202.1"/>
    </source>
</evidence>
<evidence type="ECO:0000256" key="2">
    <source>
        <dbReference type="SAM" id="Phobius"/>
    </source>
</evidence>
<feature type="compositionally biased region" description="Pro residues" evidence="1">
    <location>
        <begin position="131"/>
        <end position="143"/>
    </location>
</feature>
<dbReference type="Proteomes" id="UP000501058">
    <property type="component" value="Chromosome"/>
</dbReference>
<gene>
    <name evidence="3" type="ORF">G7070_14220</name>
</gene>
<dbReference type="AlphaFoldDB" id="A0A6G7Y8Q7"/>
<dbReference type="EMBL" id="CP049865">
    <property type="protein sequence ID" value="QIK73202.1"/>
    <property type="molecule type" value="Genomic_DNA"/>
</dbReference>
<dbReference type="RefSeq" id="WP_166234273.1">
    <property type="nucleotide sequence ID" value="NZ_CP049865.1"/>
</dbReference>
<proteinExistence type="predicted"/>
<feature type="region of interest" description="Disordered" evidence="1">
    <location>
        <begin position="100"/>
        <end position="156"/>
    </location>
</feature>
<keyword evidence="2" id="KW-0472">Membrane</keyword>
<feature type="transmembrane region" description="Helical" evidence="2">
    <location>
        <begin position="6"/>
        <end position="26"/>
    </location>
</feature>
<dbReference type="KEGG" id="prv:G7070_14220"/>
<keyword evidence="4" id="KW-1185">Reference proteome</keyword>
<feature type="transmembrane region" description="Helical" evidence="2">
    <location>
        <begin position="76"/>
        <end position="96"/>
    </location>
</feature>
<keyword evidence="2" id="KW-1133">Transmembrane helix</keyword>
<protein>
    <recommendedName>
        <fullName evidence="5">Cellulose synthase</fullName>
    </recommendedName>
</protein>
<reference evidence="3 4" key="1">
    <citation type="submission" date="2020-03" db="EMBL/GenBank/DDBJ databases">
        <title>Propioniciclava sp. nov., isolated from Hydrophilus acuminatus.</title>
        <authorList>
            <person name="Hyun D.-W."/>
            <person name="Bae J.-W."/>
        </authorList>
    </citation>
    <scope>NUCLEOTIDE SEQUENCE [LARGE SCALE GENOMIC DNA]</scope>
    <source>
        <strain evidence="3 4">HDW11</strain>
    </source>
</reference>
<evidence type="ECO:0000313" key="4">
    <source>
        <dbReference type="Proteomes" id="UP000501058"/>
    </source>
</evidence>
<organism evidence="3 4">
    <name type="scientific">Propioniciclava coleopterorum</name>
    <dbReference type="NCBI Taxonomy" id="2714937"/>
    <lineage>
        <taxon>Bacteria</taxon>
        <taxon>Bacillati</taxon>
        <taxon>Actinomycetota</taxon>
        <taxon>Actinomycetes</taxon>
        <taxon>Propionibacteriales</taxon>
        <taxon>Propionibacteriaceae</taxon>
        <taxon>Propioniciclava</taxon>
    </lineage>
</organism>
<sequence>MDPNLTHLIIAGVATVACVIVTAVIWKRAQVKTVFWWIGLTLLPMAIYLAGLGGAAEGAARTLYSWWNGLDFTPMEWVGLVLAGLGTLLLLGSRLIPSESAKDRRELAKSERKAARTARSGSTGGALEPRPAAPAAPAAPPAPAQKGGAPAQDSEFDEISELLRKRGIN</sequence>
<feature type="compositionally biased region" description="Basic and acidic residues" evidence="1">
    <location>
        <begin position="100"/>
        <end position="114"/>
    </location>
</feature>
<evidence type="ECO:0000256" key="1">
    <source>
        <dbReference type="SAM" id="MobiDB-lite"/>
    </source>
</evidence>
<name>A0A6G7Y8Q7_9ACTN</name>
<evidence type="ECO:0008006" key="5">
    <source>
        <dbReference type="Google" id="ProtNLM"/>
    </source>
</evidence>